<feature type="compositionally biased region" description="Low complexity" evidence="1">
    <location>
        <begin position="605"/>
        <end position="630"/>
    </location>
</feature>
<feature type="compositionally biased region" description="Basic and acidic residues" evidence="1">
    <location>
        <begin position="863"/>
        <end position="883"/>
    </location>
</feature>
<feature type="compositionally biased region" description="Polar residues" evidence="1">
    <location>
        <begin position="318"/>
        <end position="360"/>
    </location>
</feature>
<gene>
    <name evidence="2" type="ORF">M9Y10_038681</name>
</gene>
<feature type="region of interest" description="Disordered" evidence="1">
    <location>
        <begin position="838"/>
        <end position="918"/>
    </location>
</feature>
<feature type="region of interest" description="Disordered" evidence="1">
    <location>
        <begin position="281"/>
        <end position="364"/>
    </location>
</feature>
<feature type="compositionally biased region" description="Low complexity" evidence="1">
    <location>
        <begin position="884"/>
        <end position="894"/>
    </location>
</feature>
<feature type="compositionally biased region" description="Polar residues" evidence="1">
    <location>
        <begin position="771"/>
        <end position="790"/>
    </location>
</feature>
<name>A0ABR2K9W8_9EUKA</name>
<accession>A0ABR2K9W8</accession>
<proteinExistence type="predicted"/>
<feature type="compositionally biased region" description="Low complexity" evidence="1">
    <location>
        <begin position="685"/>
        <end position="712"/>
    </location>
</feature>
<evidence type="ECO:0000313" key="3">
    <source>
        <dbReference type="Proteomes" id="UP001470230"/>
    </source>
</evidence>
<evidence type="ECO:0000313" key="2">
    <source>
        <dbReference type="EMBL" id="KAK8887628.1"/>
    </source>
</evidence>
<feature type="region of interest" description="Disordered" evidence="1">
    <location>
        <begin position="741"/>
        <end position="797"/>
    </location>
</feature>
<feature type="compositionally biased region" description="Low complexity" evidence="1">
    <location>
        <begin position="668"/>
        <end position="678"/>
    </location>
</feature>
<feature type="compositionally biased region" description="Polar residues" evidence="1">
    <location>
        <begin position="631"/>
        <end position="667"/>
    </location>
</feature>
<protein>
    <recommendedName>
        <fullName evidence="4">BTB domain-containing protein</fullName>
    </recommendedName>
</protein>
<evidence type="ECO:0008006" key="4">
    <source>
        <dbReference type="Google" id="ProtNLM"/>
    </source>
</evidence>
<evidence type="ECO:0000256" key="1">
    <source>
        <dbReference type="SAM" id="MobiDB-lite"/>
    </source>
</evidence>
<feature type="compositionally biased region" description="Basic and acidic residues" evidence="1">
    <location>
        <begin position="281"/>
        <end position="292"/>
    </location>
</feature>
<feature type="compositionally biased region" description="Basic and acidic residues" evidence="1">
    <location>
        <begin position="760"/>
        <end position="770"/>
    </location>
</feature>
<reference evidence="2 3" key="1">
    <citation type="submission" date="2024-04" db="EMBL/GenBank/DDBJ databases">
        <title>Tritrichomonas musculus Genome.</title>
        <authorList>
            <person name="Alves-Ferreira E."/>
            <person name="Grigg M."/>
            <person name="Lorenzi H."/>
            <person name="Galac M."/>
        </authorList>
    </citation>
    <scope>NUCLEOTIDE SEQUENCE [LARGE SCALE GENOMIC DNA]</scope>
    <source>
        <strain evidence="2 3">EAF2021</strain>
    </source>
</reference>
<feature type="compositionally biased region" description="Polar residues" evidence="1">
    <location>
        <begin position="909"/>
        <end position="918"/>
    </location>
</feature>
<sequence>MNKSFVQLKTDSILNVPFQMYRSDEFIFEVNGQIYKTSQIISDLLSPIISRLHSNDPTFNRFVINTTQKGDFQHILNLINFEKNLICETEIEFLTEVLQKLGNKYIEISYQEQNMEINSNNVFIHLNMHLKYPNYFTSKIQKEIDFISSHFYELYDNKKKEKQDRFLAEIMQLDVAIVEFIMLNSKLKLKDENQLLDFVNRLYSQNPKYSVLYENVDFRNVDLYSINKFIEIYDIEDLTKLTWKKISERLQQESKDSVFKESKRYIKIDKNQESNQEIKIEENLDKNDEKTENQTISNDSLNSHITDNNLESEHDQNTEQSNAELPSASIKTNQNSSHRGITRYTSLNRRLNRSNATRNPGWSLVSDGFGSSILDLSSSWLNSQSSGHNSSSDEEATSRFDSSSSATNQSSGPSFGLSLSTENQSPGLTFGSSSSTTNQSNNFSFNTPSSTSSQSHGSALRSTPSNANQSSESNSSSSTTTFSGFGSSSNTSKSSGLEPILTLSTNQPARFTFGSSSSPNTNQPTGFTFGSSSSPNTNQPTGFTFGSSSSPNTNQPTGFTFGSSSSPNTNQPTGFTFGSSSSPNTNQPTGFTFGSSSSPYTNQPTGFTFGSSSSSNTNQSTGFTFGSSSSPYTNQPTGFTFGSSSSPNTNQPTGFTFGSSSSPNTNQSTGFTFGSSSSPNTNQPTGFTFGSSSSTTSQSNSFSFTSTTKPSSQARINSDLSSDNNPFSFFIHSLKTTETNTASTNHSPFILNIDENGGNSRDDQDKEKSPNNHNSDINNSRIINKTNSHNDSIDFPENLSKNTASKIQSAFSFGNSFWSSNWDSSKKQNISNHYSNLFSTNSSLKSEKDKTTSTDSDSDSSLDLDKIIGSDDEYLENKNHNQDESNNSSSAESSWTPPKGKPVNDSQDESSANSNNGLTKVTSVLNSIFFF</sequence>
<organism evidence="2 3">
    <name type="scientific">Tritrichomonas musculus</name>
    <dbReference type="NCBI Taxonomy" id="1915356"/>
    <lineage>
        <taxon>Eukaryota</taxon>
        <taxon>Metamonada</taxon>
        <taxon>Parabasalia</taxon>
        <taxon>Tritrichomonadida</taxon>
        <taxon>Tritrichomonadidae</taxon>
        <taxon>Tritrichomonas</taxon>
    </lineage>
</organism>
<feature type="compositionally biased region" description="Low complexity" evidence="1">
    <location>
        <begin position="465"/>
        <end position="495"/>
    </location>
</feature>
<feature type="compositionally biased region" description="Polar residues" evidence="1">
    <location>
        <begin position="502"/>
        <end position="604"/>
    </location>
</feature>
<feature type="region of interest" description="Disordered" evidence="1">
    <location>
        <begin position="382"/>
        <end position="720"/>
    </location>
</feature>
<dbReference type="Proteomes" id="UP001470230">
    <property type="component" value="Unassembled WGS sequence"/>
</dbReference>
<feature type="compositionally biased region" description="Polar residues" evidence="1">
    <location>
        <begin position="399"/>
        <end position="431"/>
    </location>
</feature>
<feature type="compositionally biased region" description="Low complexity" evidence="1">
    <location>
        <begin position="432"/>
        <end position="455"/>
    </location>
</feature>
<dbReference type="EMBL" id="JAPFFF010000006">
    <property type="protein sequence ID" value="KAK8887628.1"/>
    <property type="molecule type" value="Genomic_DNA"/>
</dbReference>
<feature type="compositionally biased region" description="Polar residues" evidence="1">
    <location>
        <begin position="293"/>
        <end position="309"/>
    </location>
</feature>
<keyword evidence="3" id="KW-1185">Reference proteome</keyword>
<comment type="caution">
    <text evidence="2">The sequence shown here is derived from an EMBL/GenBank/DDBJ whole genome shotgun (WGS) entry which is preliminary data.</text>
</comment>